<evidence type="ECO:0000256" key="7">
    <source>
        <dbReference type="ARBA" id="ARBA00023136"/>
    </source>
</evidence>
<accession>A0A1I2VV96</accession>
<evidence type="ECO:0000256" key="6">
    <source>
        <dbReference type="ARBA" id="ARBA00022989"/>
    </source>
</evidence>
<feature type="transmembrane region" description="Helical" evidence="8">
    <location>
        <begin position="69"/>
        <end position="87"/>
    </location>
</feature>
<evidence type="ECO:0000256" key="4">
    <source>
        <dbReference type="ARBA" id="ARBA00022475"/>
    </source>
</evidence>
<reference evidence="10" key="1">
    <citation type="submission" date="2016-10" db="EMBL/GenBank/DDBJ databases">
        <authorList>
            <person name="Varghese N."/>
            <person name="Submissions S."/>
        </authorList>
    </citation>
    <scope>NUCLEOTIDE SEQUENCE [LARGE SCALE GENOMIC DNA]</scope>
    <source>
        <strain evidence="10">ATCC 700379</strain>
    </source>
</reference>
<feature type="transmembrane region" description="Helical" evidence="8">
    <location>
        <begin position="6"/>
        <end position="25"/>
    </location>
</feature>
<comment type="subcellular location">
    <subcellularLocation>
        <location evidence="1">Cell membrane</location>
        <topology evidence="1">Multi-pass membrane protein</topology>
    </subcellularLocation>
</comment>
<evidence type="ECO:0000256" key="2">
    <source>
        <dbReference type="ARBA" id="ARBA00009962"/>
    </source>
</evidence>
<keyword evidence="10" id="KW-1185">Reference proteome</keyword>
<dbReference type="RefSeq" id="WP_093674554.1">
    <property type="nucleotide sequence ID" value="NZ_FOOY01000029.1"/>
</dbReference>
<dbReference type="Proteomes" id="UP000198752">
    <property type="component" value="Unassembled WGS sequence"/>
</dbReference>
<protein>
    <recommendedName>
        <fullName evidence="3">UPF0266 membrane protein YobD</fullName>
    </recommendedName>
</protein>
<gene>
    <name evidence="9" type="ORF">SAMN02982927_03182</name>
</gene>
<keyword evidence="5 8" id="KW-0812">Transmembrane</keyword>
<feature type="transmembrane region" description="Helical" evidence="8">
    <location>
        <begin position="45"/>
        <end position="63"/>
    </location>
</feature>
<keyword evidence="4" id="KW-1003">Cell membrane</keyword>
<sequence length="152" mass="17473">MTLTIALMYLIFAGLFAYILFDDLIVRLLKGKTVLSVRLRKRNYLDQLILATLLVIIYISNNVRGESSTVINTALILLVLTLLYNTFVKVPTARFKKTGFFYGLGFIKYDQVKKMNLSEDGVLVVDTSRRRMLLYARKIDDLEKILNVFATH</sequence>
<evidence type="ECO:0000256" key="3">
    <source>
        <dbReference type="ARBA" id="ARBA00019407"/>
    </source>
</evidence>
<dbReference type="InterPro" id="IPR009328">
    <property type="entry name" value="DUF986"/>
</dbReference>
<comment type="similarity">
    <text evidence="2">Belongs to the UPF0266 family.</text>
</comment>
<keyword evidence="6 8" id="KW-1133">Transmembrane helix</keyword>
<evidence type="ECO:0000256" key="8">
    <source>
        <dbReference type="SAM" id="Phobius"/>
    </source>
</evidence>
<dbReference type="AlphaFoldDB" id="A0A1I2VV96"/>
<dbReference type="Pfam" id="PF06173">
    <property type="entry name" value="DUF986"/>
    <property type="match status" value="1"/>
</dbReference>
<name>A0A1I2VV96_9BACL</name>
<evidence type="ECO:0000313" key="10">
    <source>
        <dbReference type="Proteomes" id="UP000198752"/>
    </source>
</evidence>
<evidence type="ECO:0000256" key="5">
    <source>
        <dbReference type="ARBA" id="ARBA00022692"/>
    </source>
</evidence>
<dbReference type="GO" id="GO:0005886">
    <property type="term" value="C:plasma membrane"/>
    <property type="evidence" value="ECO:0007669"/>
    <property type="project" value="UniProtKB-SubCell"/>
</dbReference>
<keyword evidence="7 8" id="KW-0472">Membrane</keyword>
<evidence type="ECO:0000256" key="1">
    <source>
        <dbReference type="ARBA" id="ARBA00004651"/>
    </source>
</evidence>
<proteinExistence type="inferred from homology"/>
<organism evidence="9 10">
    <name type="scientific">Sporolactobacillus nakayamae</name>
    <dbReference type="NCBI Taxonomy" id="269670"/>
    <lineage>
        <taxon>Bacteria</taxon>
        <taxon>Bacillati</taxon>
        <taxon>Bacillota</taxon>
        <taxon>Bacilli</taxon>
        <taxon>Bacillales</taxon>
        <taxon>Sporolactobacillaceae</taxon>
        <taxon>Sporolactobacillus</taxon>
    </lineage>
</organism>
<dbReference type="HAMAP" id="MF_01071">
    <property type="entry name" value="UPF0266"/>
    <property type="match status" value="1"/>
</dbReference>
<evidence type="ECO:0000313" key="9">
    <source>
        <dbReference type="EMBL" id="SFG91141.1"/>
    </source>
</evidence>
<dbReference type="EMBL" id="FOOY01000029">
    <property type="protein sequence ID" value="SFG91141.1"/>
    <property type="molecule type" value="Genomic_DNA"/>
</dbReference>
<dbReference type="OrthoDB" id="2360740at2"/>